<name>A0A2P1N541_9CAUD</name>
<protein>
    <submittedName>
        <fullName evidence="1">Uncharacterized protein</fullName>
    </submittedName>
</protein>
<evidence type="ECO:0000313" key="1">
    <source>
        <dbReference type="EMBL" id="AVP43120.1"/>
    </source>
</evidence>
<accession>A0A2P1N541</accession>
<sequence>MQYRCKGKVHGELSEDGLLVFMCSHIACTGGKKRSFVLHYMDPNTGTIKYTSRPYRNPLKGKENGN</sequence>
<evidence type="ECO:0000313" key="2">
    <source>
        <dbReference type="Proteomes" id="UP000241872"/>
    </source>
</evidence>
<dbReference type="EMBL" id="MH025888">
    <property type="protein sequence ID" value="AVP43120.1"/>
    <property type="molecule type" value="Genomic_DNA"/>
</dbReference>
<gene>
    <name evidence="1" type="primary">21</name>
    <name evidence="1" type="ORF">PBI_BIGMAMA_21</name>
</gene>
<proteinExistence type="predicted"/>
<reference evidence="2" key="1">
    <citation type="submission" date="2018-03" db="EMBL/GenBank/DDBJ databases">
        <authorList>
            <person name="Robinson P."/>
            <person name="Figel D."/>
            <person name="Zack K.M."/>
            <person name="Garlena R.A."/>
            <person name="Russell D.A."/>
            <person name="Pope W.H."/>
            <person name="Jacobs-Sera D."/>
            <person name="Hatfull G.F."/>
        </authorList>
    </citation>
    <scope>NUCLEOTIDE SEQUENCE [LARGE SCALE GENOMIC DNA]</scope>
</reference>
<organism evidence="1 2">
    <name type="scientific">Mycobacterium phage BigMama</name>
    <dbReference type="NCBI Taxonomy" id="2126786"/>
    <lineage>
        <taxon>Viruses</taxon>
        <taxon>Duplodnaviria</taxon>
        <taxon>Heunggongvirae</taxon>
        <taxon>Uroviricota</taxon>
        <taxon>Caudoviricetes</taxon>
        <taxon>Dclasvirinae</taxon>
        <taxon>Plotvirus</taxon>
        <taxon>Plotvirus plot</taxon>
    </lineage>
</organism>
<dbReference type="Proteomes" id="UP000241872">
    <property type="component" value="Segment"/>
</dbReference>